<dbReference type="EC" id="3.4.21.4" evidence="8"/>
<dbReference type="OrthoDB" id="5597713at2759"/>
<dbReference type="AlphaFoldDB" id="X1WC91"/>
<evidence type="ECO:0000313" key="13">
    <source>
        <dbReference type="ZFIN" id="ZDB-GENE-060503-176"/>
    </source>
</evidence>
<dbReference type="GO" id="GO:0004252">
    <property type="term" value="F:serine-type endopeptidase activity"/>
    <property type="evidence" value="ECO:0000318"/>
    <property type="project" value="GO_Central"/>
</dbReference>
<dbReference type="PROSITE" id="PS50240">
    <property type="entry name" value="TRYPSIN_DOM"/>
    <property type="match status" value="1"/>
</dbReference>
<reference evidence="12" key="2">
    <citation type="submission" date="2014-03" db="UniProtKB">
        <authorList>
            <consortium name="Ensembl"/>
        </authorList>
    </citation>
    <scope>IDENTIFICATION</scope>
    <source>
        <strain evidence="12">Tuebingen</strain>
    </source>
</reference>
<feature type="chain" id="PRO_5045034671" description="trypsin" evidence="10">
    <location>
        <begin position="22"/>
        <end position="257"/>
    </location>
</feature>
<evidence type="ECO:0000256" key="1">
    <source>
        <dbReference type="ARBA" id="ARBA00004239"/>
    </source>
</evidence>
<evidence type="ECO:0000256" key="10">
    <source>
        <dbReference type="SAM" id="SignalP"/>
    </source>
</evidence>
<dbReference type="Ensembl" id="ENSDART00000156818.2">
    <property type="protein sequence ID" value="ENSDARP00000127834.2"/>
    <property type="gene ID" value="ENSDARG00000095355.4"/>
</dbReference>
<feature type="signal peptide" evidence="10">
    <location>
        <begin position="1"/>
        <end position="21"/>
    </location>
</feature>
<keyword evidence="6" id="KW-1015">Disulfide bond</keyword>
<sequence length="257" mass="28480">MAIIIISLLLLVSLVPHLTFSAHVGIVNGTEAKPHSRPYMVSLQKGFQHVCGGFLISEKFVLTAAHCRMGNEILTAVVGAHNLRNRSEKSVRMKVKSYHLHPDFTVKPWRNDVMLLKLVKKVQLNKNVKIISMSKQERDIKPDSACAVAGWEKLSFKGKVSTQLMEAGVKIMNNTECENKWKKIYLPSQMICVYGHGGSCGGDSGGPLVCEDTAVGVTSFGDARVCNSRKRPEVYMKISEFLPWIDSIIGNKGRNLL</sequence>
<dbReference type="PROSITE" id="PS00135">
    <property type="entry name" value="TRYPSIN_SER"/>
    <property type="match status" value="1"/>
</dbReference>
<accession>A0A8M1RJI4</accession>
<dbReference type="GO" id="GO:0051604">
    <property type="term" value="P:protein maturation"/>
    <property type="evidence" value="ECO:0000318"/>
    <property type="project" value="GO_Central"/>
</dbReference>
<feature type="domain" description="Peptidase S1" evidence="11">
    <location>
        <begin position="26"/>
        <end position="250"/>
    </location>
</feature>
<evidence type="ECO:0000256" key="8">
    <source>
        <dbReference type="ARBA" id="ARBA00038868"/>
    </source>
</evidence>
<dbReference type="PANTHER" id="PTHR24271:SF87">
    <property type="entry name" value="ARGININE ESTERASE-LIKE-RELATED"/>
    <property type="match status" value="1"/>
</dbReference>
<dbReference type="InterPro" id="IPR001254">
    <property type="entry name" value="Trypsin_dom"/>
</dbReference>
<evidence type="ECO:0000256" key="6">
    <source>
        <dbReference type="ARBA" id="ARBA00023157"/>
    </source>
</evidence>
<evidence type="ECO:0000256" key="5">
    <source>
        <dbReference type="ARBA" id="ARBA00023145"/>
    </source>
</evidence>
<accession>X1WC91</accession>
<dbReference type="GO" id="GO:0006508">
    <property type="term" value="P:proteolysis"/>
    <property type="evidence" value="ECO:0007669"/>
    <property type="project" value="UniProtKB-KW"/>
</dbReference>
<dbReference type="PaxDb" id="7955-ENSDARP00000127834"/>
<protein>
    <recommendedName>
        <fullName evidence="8">trypsin</fullName>
        <ecNumber evidence="8">3.4.21.4</ecNumber>
    </recommendedName>
</protein>
<organism evidence="12">
    <name type="scientific">Danio rerio</name>
    <name type="common">Zebrafish</name>
    <name type="synonym">Brachydanio rerio</name>
    <dbReference type="NCBI Taxonomy" id="7955"/>
    <lineage>
        <taxon>Eukaryota</taxon>
        <taxon>Metazoa</taxon>
        <taxon>Chordata</taxon>
        <taxon>Craniata</taxon>
        <taxon>Vertebrata</taxon>
        <taxon>Euteleostomi</taxon>
        <taxon>Actinopterygii</taxon>
        <taxon>Neopterygii</taxon>
        <taxon>Teleostei</taxon>
        <taxon>Ostariophysi</taxon>
        <taxon>Cypriniformes</taxon>
        <taxon>Danionidae</taxon>
        <taxon>Danioninae</taxon>
        <taxon>Danio</taxon>
    </lineage>
</organism>
<dbReference type="OMA" id="DYITAYY"/>
<dbReference type="SUPFAM" id="SSF50494">
    <property type="entry name" value="Trypsin-like serine proteases"/>
    <property type="match status" value="1"/>
</dbReference>
<keyword evidence="2 9" id="KW-0645">Protease</keyword>
<dbReference type="Pfam" id="PF00089">
    <property type="entry name" value="Trypsin"/>
    <property type="match status" value="1"/>
</dbReference>
<evidence type="ECO:0000256" key="4">
    <source>
        <dbReference type="ARBA" id="ARBA00022825"/>
    </source>
</evidence>
<name>X1WC91_DANRE</name>
<dbReference type="Gene3D" id="2.40.10.10">
    <property type="entry name" value="Trypsin-like serine proteases"/>
    <property type="match status" value="1"/>
</dbReference>
<keyword evidence="3 9" id="KW-0378">Hydrolase</keyword>
<dbReference type="GO" id="GO:0005615">
    <property type="term" value="C:extracellular space"/>
    <property type="evidence" value="ECO:0000318"/>
    <property type="project" value="GO_Central"/>
</dbReference>
<comment type="catalytic activity">
    <reaction evidence="7">
        <text>Preferential cleavage: Arg-|-Xaa, Lys-|-Xaa.</text>
        <dbReference type="EC" id="3.4.21.4"/>
    </reaction>
</comment>
<gene>
    <name evidence="12 13" type="primary">si:dkey-78l4.7</name>
</gene>
<dbReference type="InterPro" id="IPR001314">
    <property type="entry name" value="Peptidase_S1A"/>
</dbReference>
<dbReference type="RefSeq" id="XP_003201098.2">
    <property type="nucleotide sequence ID" value="XM_003201050.6"/>
</dbReference>
<dbReference type="EMBL" id="BX936298">
    <property type="status" value="NOT_ANNOTATED_CDS"/>
    <property type="molecule type" value="Genomic_DNA"/>
</dbReference>
<dbReference type="Bgee" id="ENSDARG00000095355">
    <property type="expression patterns" value="Expressed in spleen and 8 other cell types or tissues"/>
</dbReference>
<keyword evidence="4 9" id="KW-0720">Serine protease</keyword>
<dbReference type="ZFIN" id="ZDB-GENE-060503-176">
    <property type="gene designation" value="si:dkey-78l4.7"/>
</dbReference>
<dbReference type="FunFam" id="2.40.10.10:FF:000005">
    <property type="entry name" value="Serine protease 37"/>
    <property type="match status" value="1"/>
</dbReference>
<dbReference type="GeneID" id="100034654"/>
<keyword evidence="10" id="KW-0732">Signal</keyword>
<evidence type="ECO:0000313" key="12">
    <source>
        <dbReference type="Ensembl" id="ENSDARP00000127834"/>
    </source>
</evidence>
<evidence type="ECO:0000256" key="3">
    <source>
        <dbReference type="ARBA" id="ARBA00022801"/>
    </source>
</evidence>
<dbReference type="SMART" id="SM00020">
    <property type="entry name" value="Tryp_SPc"/>
    <property type="match status" value="1"/>
</dbReference>
<dbReference type="GeneTree" id="ENSGT00910000144271"/>
<dbReference type="InterPro" id="IPR009003">
    <property type="entry name" value="Peptidase_S1_PA"/>
</dbReference>
<reference evidence="12" key="1">
    <citation type="journal article" date="2013" name="Nature">
        <title>The zebrafish reference genome sequence and its relationship to the human genome.</title>
        <authorList>
            <consortium name="Genome Reference Consortium Zebrafish"/>
            <person name="Howe K."/>
            <person name="Clark M.D."/>
            <person name="Torroja C.F."/>
            <person name="Torrance J."/>
            <person name="Berthelot C."/>
            <person name="Muffato M."/>
            <person name="Collins J.E."/>
            <person name="Humphray S."/>
            <person name="McLaren K."/>
            <person name="Matthews L."/>
            <person name="McLaren S."/>
            <person name="Sealy I."/>
            <person name="Caccamo M."/>
            <person name="Churcher C."/>
            <person name="Scott C."/>
            <person name="Barrett J.C."/>
            <person name="Koch R."/>
            <person name="Rauch G.J."/>
            <person name="White S."/>
            <person name="Chow W."/>
            <person name="Kilian B."/>
            <person name="Quintais L.T."/>
            <person name="Guerra-Assuncao J.A."/>
            <person name="Zhou Y."/>
            <person name="Gu Y."/>
            <person name="Yen J."/>
            <person name="Vogel J.H."/>
            <person name="Eyre T."/>
            <person name="Redmond S."/>
            <person name="Banerjee R."/>
            <person name="Chi J."/>
            <person name="Fu B."/>
            <person name="Langley E."/>
            <person name="Maguire S.F."/>
            <person name="Laird G.K."/>
            <person name="Lloyd D."/>
            <person name="Kenyon E."/>
            <person name="Donaldson S."/>
            <person name="Sehra H."/>
            <person name="Almeida-King J."/>
            <person name="Loveland J."/>
            <person name="Trevanion S."/>
            <person name="Jones M."/>
            <person name="Quail M."/>
            <person name="Willey D."/>
            <person name="Hunt A."/>
            <person name="Burton J."/>
            <person name="Sims S."/>
            <person name="McLay K."/>
            <person name="Plumb B."/>
            <person name="Davis J."/>
            <person name="Clee C."/>
            <person name="Oliver K."/>
            <person name="Clark R."/>
            <person name="Riddle C."/>
            <person name="Elliot D."/>
            <person name="Eliott D."/>
            <person name="Threadgold G."/>
            <person name="Harden G."/>
            <person name="Ware D."/>
            <person name="Begum S."/>
            <person name="Mortimore B."/>
            <person name="Mortimer B."/>
            <person name="Kerry G."/>
            <person name="Heath P."/>
            <person name="Phillimore B."/>
            <person name="Tracey A."/>
            <person name="Corby N."/>
            <person name="Dunn M."/>
            <person name="Johnson C."/>
            <person name="Wood J."/>
            <person name="Clark S."/>
            <person name="Pelan S."/>
            <person name="Griffiths G."/>
            <person name="Smith M."/>
            <person name="Glithero R."/>
            <person name="Howden P."/>
            <person name="Barker N."/>
            <person name="Lloyd C."/>
            <person name="Stevens C."/>
            <person name="Harley J."/>
            <person name="Holt K."/>
            <person name="Panagiotidis G."/>
            <person name="Lovell J."/>
            <person name="Beasley H."/>
            <person name="Henderson C."/>
            <person name="Gordon D."/>
            <person name="Auger K."/>
            <person name="Wright D."/>
            <person name="Collins J."/>
            <person name="Raisen C."/>
            <person name="Dyer L."/>
            <person name="Leung K."/>
            <person name="Robertson L."/>
            <person name="Ambridge K."/>
            <person name="Leongamornlert D."/>
            <person name="McGuire S."/>
            <person name="Gilderthorp R."/>
            <person name="Griffiths C."/>
            <person name="Manthravadi D."/>
            <person name="Nichol S."/>
            <person name="Barker G."/>
            <person name="Whitehead S."/>
            <person name="Kay M."/>
            <person name="Brown J."/>
            <person name="Murnane C."/>
            <person name="Gray E."/>
            <person name="Humphries M."/>
            <person name="Sycamore N."/>
            <person name="Barker D."/>
            <person name="Saunders D."/>
            <person name="Wallis J."/>
            <person name="Babbage A."/>
            <person name="Hammond S."/>
            <person name="Mashreghi-Mohammadi M."/>
            <person name="Barr L."/>
            <person name="Martin S."/>
            <person name="Wray P."/>
            <person name="Ellington A."/>
            <person name="Matthews N."/>
            <person name="Ellwood M."/>
            <person name="Woodmansey R."/>
            <person name="Clark G."/>
            <person name="Cooper J."/>
            <person name="Cooper J."/>
            <person name="Tromans A."/>
            <person name="Grafham D."/>
            <person name="Skuce C."/>
            <person name="Pandian R."/>
            <person name="Andrews R."/>
            <person name="Harrison E."/>
            <person name="Kimberley A."/>
            <person name="Garnett J."/>
            <person name="Fosker N."/>
            <person name="Hall R."/>
            <person name="Garner P."/>
            <person name="Kelly D."/>
            <person name="Bird C."/>
            <person name="Palmer S."/>
            <person name="Gehring I."/>
            <person name="Berger A."/>
            <person name="Dooley C.M."/>
            <person name="Ersan-Urun Z."/>
            <person name="Eser C."/>
            <person name="Geiger H."/>
            <person name="Geisler M."/>
            <person name="Karotki L."/>
            <person name="Kirn A."/>
            <person name="Konantz J."/>
            <person name="Konantz M."/>
            <person name="Oberlander M."/>
            <person name="Rudolph-Geiger S."/>
            <person name="Teucke M."/>
            <person name="Lanz C."/>
            <person name="Raddatz G."/>
            <person name="Osoegawa K."/>
            <person name="Zhu B."/>
            <person name="Rapp A."/>
            <person name="Widaa S."/>
            <person name="Langford C."/>
            <person name="Yang F."/>
            <person name="Schuster S.C."/>
            <person name="Carter N.P."/>
            <person name="Harrow J."/>
            <person name="Ning Z."/>
            <person name="Herrero J."/>
            <person name="Searle S.M."/>
            <person name="Enright A."/>
            <person name="Geisler R."/>
            <person name="Plasterk R.H."/>
            <person name="Lee C."/>
            <person name="Westerfield M."/>
            <person name="de Jong P.J."/>
            <person name="Zon L.I."/>
            <person name="Postlethwait J.H."/>
            <person name="Nusslein-Volhard C."/>
            <person name="Hubbard T.J."/>
            <person name="Roest Crollius H."/>
            <person name="Rogers J."/>
            <person name="Stemple D.L."/>
        </authorList>
    </citation>
    <scope>NUCLEOTIDE SEQUENCE [LARGE SCALE GENOMIC DNA]</scope>
    <source>
        <strain evidence="12">Tuebingen</strain>
    </source>
</reference>
<evidence type="ECO:0000256" key="2">
    <source>
        <dbReference type="ARBA" id="ARBA00022670"/>
    </source>
</evidence>
<proteinExistence type="predicted"/>
<evidence type="ECO:0000256" key="9">
    <source>
        <dbReference type="RuleBase" id="RU363034"/>
    </source>
</evidence>
<dbReference type="CDD" id="cd00190">
    <property type="entry name" value="Tryp_SPc"/>
    <property type="match status" value="1"/>
</dbReference>
<keyword evidence="5" id="KW-0865">Zymogen</keyword>
<dbReference type="InterPro" id="IPR043504">
    <property type="entry name" value="Peptidase_S1_PA_chymotrypsin"/>
</dbReference>
<evidence type="ECO:0000256" key="7">
    <source>
        <dbReference type="ARBA" id="ARBA00036320"/>
    </source>
</evidence>
<dbReference type="KEGG" id="dre:100034654"/>
<dbReference type="eggNOG" id="KOG3627">
    <property type="taxonomic scope" value="Eukaryota"/>
</dbReference>
<dbReference type="InterPro" id="IPR018114">
    <property type="entry name" value="TRYPSIN_HIS"/>
</dbReference>
<dbReference type="AGR" id="ZFIN:ZDB-GENE-060503-176"/>
<comment type="subcellular location">
    <subcellularLocation>
        <location evidence="1">Secreted</location>
        <location evidence="1">Extracellular space</location>
    </subcellularLocation>
</comment>
<dbReference type="PRINTS" id="PR00722">
    <property type="entry name" value="CHYMOTRYPSIN"/>
</dbReference>
<dbReference type="PROSITE" id="PS00134">
    <property type="entry name" value="TRYPSIN_HIS"/>
    <property type="match status" value="1"/>
</dbReference>
<dbReference type="PANTHER" id="PTHR24271">
    <property type="entry name" value="KALLIKREIN-RELATED"/>
    <property type="match status" value="1"/>
</dbReference>
<evidence type="ECO:0000259" key="11">
    <source>
        <dbReference type="PROSITE" id="PS50240"/>
    </source>
</evidence>
<dbReference type="InterPro" id="IPR033116">
    <property type="entry name" value="TRYPSIN_SER"/>
</dbReference>